<evidence type="ECO:0000313" key="2">
    <source>
        <dbReference type="Proteomes" id="UP000606786"/>
    </source>
</evidence>
<reference evidence="1" key="1">
    <citation type="submission" date="2020-11" db="EMBL/GenBank/DDBJ databases">
        <authorList>
            <person name="Whitehead M."/>
        </authorList>
    </citation>
    <scope>NUCLEOTIDE SEQUENCE</scope>
    <source>
        <strain evidence="1">EGII</strain>
    </source>
</reference>
<gene>
    <name evidence="1" type="ORF">CCAP1982_LOCUS7983</name>
</gene>
<keyword evidence="2" id="KW-1185">Reference proteome</keyword>
<proteinExistence type="predicted"/>
<accession>A0A811UK98</accession>
<name>A0A811UK98_CERCA</name>
<evidence type="ECO:0000313" key="1">
    <source>
        <dbReference type="EMBL" id="CAD6999459.1"/>
    </source>
</evidence>
<dbReference type="AlphaFoldDB" id="A0A811UK98"/>
<comment type="caution">
    <text evidence="1">The sequence shown here is derived from an EMBL/GenBank/DDBJ whole genome shotgun (WGS) entry which is preliminary data.</text>
</comment>
<dbReference type="EMBL" id="CAJHJT010000012">
    <property type="protein sequence ID" value="CAD6999459.1"/>
    <property type="molecule type" value="Genomic_DNA"/>
</dbReference>
<sequence length="126" mass="14313">MATAVCASIFNCSNIYSSVSIYSHCQRIALPAICELTMCLHSVCVCAYFVLPTYVYGGVEIELNAPITQVRNFFEFRKGKVELIRSSFDLFPFLTNQVNEKHRNIEKHLKIYQPHSTLKAVAPFIC</sequence>
<dbReference type="Proteomes" id="UP000606786">
    <property type="component" value="Unassembled WGS sequence"/>
</dbReference>
<organism evidence="1 2">
    <name type="scientific">Ceratitis capitata</name>
    <name type="common">Mediterranean fruit fly</name>
    <name type="synonym">Tephritis capitata</name>
    <dbReference type="NCBI Taxonomy" id="7213"/>
    <lineage>
        <taxon>Eukaryota</taxon>
        <taxon>Metazoa</taxon>
        <taxon>Ecdysozoa</taxon>
        <taxon>Arthropoda</taxon>
        <taxon>Hexapoda</taxon>
        <taxon>Insecta</taxon>
        <taxon>Pterygota</taxon>
        <taxon>Neoptera</taxon>
        <taxon>Endopterygota</taxon>
        <taxon>Diptera</taxon>
        <taxon>Brachycera</taxon>
        <taxon>Muscomorpha</taxon>
        <taxon>Tephritoidea</taxon>
        <taxon>Tephritidae</taxon>
        <taxon>Ceratitis</taxon>
        <taxon>Ceratitis</taxon>
    </lineage>
</organism>
<protein>
    <submittedName>
        <fullName evidence="1">(Mediterranean fruit fly) hypothetical protein</fullName>
    </submittedName>
</protein>